<keyword evidence="2" id="KW-1185">Reference proteome</keyword>
<dbReference type="AlphaFoldDB" id="A0A4Y2ESU0"/>
<reference evidence="1 2" key="1">
    <citation type="journal article" date="2019" name="Sci. Rep.">
        <title>Orb-weaving spider Araneus ventricosus genome elucidates the spidroin gene catalogue.</title>
        <authorList>
            <person name="Kono N."/>
            <person name="Nakamura H."/>
            <person name="Ohtoshi R."/>
            <person name="Moran D.A.P."/>
            <person name="Shinohara A."/>
            <person name="Yoshida Y."/>
            <person name="Fujiwara M."/>
            <person name="Mori M."/>
            <person name="Tomita M."/>
            <person name="Arakawa K."/>
        </authorList>
    </citation>
    <scope>NUCLEOTIDE SEQUENCE [LARGE SCALE GENOMIC DNA]</scope>
</reference>
<organism evidence="1 2">
    <name type="scientific">Araneus ventricosus</name>
    <name type="common">Orbweaver spider</name>
    <name type="synonym">Epeira ventricosa</name>
    <dbReference type="NCBI Taxonomy" id="182803"/>
    <lineage>
        <taxon>Eukaryota</taxon>
        <taxon>Metazoa</taxon>
        <taxon>Ecdysozoa</taxon>
        <taxon>Arthropoda</taxon>
        <taxon>Chelicerata</taxon>
        <taxon>Arachnida</taxon>
        <taxon>Araneae</taxon>
        <taxon>Araneomorphae</taxon>
        <taxon>Entelegynae</taxon>
        <taxon>Araneoidea</taxon>
        <taxon>Araneidae</taxon>
        <taxon>Araneus</taxon>
    </lineage>
</organism>
<proteinExistence type="predicted"/>
<dbReference type="Proteomes" id="UP000499080">
    <property type="component" value="Unassembled WGS sequence"/>
</dbReference>
<sequence>MWELYGIPQGVFVETATNPNTLFFHTVMTGQTSAVNSVQSINGLWKETTHDVHLMMRSDVTVRCKITSLIQTCTESYGDPSRT</sequence>
<evidence type="ECO:0000313" key="2">
    <source>
        <dbReference type="Proteomes" id="UP000499080"/>
    </source>
</evidence>
<protein>
    <submittedName>
        <fullName evidence="1">Uncharacterized protein</fullName>
    </submittedName>
</protein>
<evidence type="ECO:0000313" key="1">
    <source>
        <dbReference type="EMBL" id="GBM32322.1"/>
    </source>
</evidence>
<comment type="caution">
    <text evidence="1">The sequence shown here is derived from an EMBL/GenBank/DDBJ whole genome shotgun (WGS) entry which is preliminary data.</text>
</comment>
<accession>A0A4Y2ESU0</accession>
<name>A0A4Y2ESU0_ARAVE</name>
<gene>
    <name evidence="1" type="ORF">AVEN_224709_1</name>
</gene>
<dbReference type="EMBL" id="BGPR01000705">
    <property type="protein sequence ID" value="GBM32322.1"/>
    <property type="molecule type" value="Genomic_DNA"/>
</dbReference>